<keyword evidence="2" id="KW-1185">Reference proteome</keyword>
<protein>
    <submittedName>
        <fullName evidence="1">Uncharacterized protein</fullName>
    </submittedName>
</protein>
<sequence length="1125" mass="123532">MVNVIRVSGEFEVYEAGTVAASGRIFLAENGQKLLDHEAPAGPPDTVTFDLDAEDIYKELRLRGYEYSGSFQGILKADIQHPYGQLKWEDNWVTFLDTMLQFSIFSNPVRSLNLPVRIHSCKVDPAVHAKVVGAVGDQGVSVVYEKYLNVCRAGGVVMKGLETNVTPRRAVQQEPFLEEYQFVPYLDDESTGRQREAAVREYAEVCCGMARRVVESCGKNMDQISDLMNGFREAPELVLHKYLESMNDNHGLLRVLASVEKAAKSSAGSLVAMVQSALAAHKEDLERDLLNTALLQEDPLRHLLDVVVENTGVEKIKVLEVAADAGPSLLAPRVSSLLALSHILLKTDLTIAHPQLDVLTAEQFPQDAKKVAWDVASPSNTALPEADLLVARYAAGSKALEALTVALAAQSRENGFVLLSLRTALTPAEMLLSTVDKVPFRAHSRDSVEAAFGERGFRLVGLRSNIVSALLLFRKRPATPAGAEKQAVIRVGSGGLGWVEEIKAKATEYQERPVGENVWLVAEDVGTSGVVGLTNCLRQETGGDHIRCVFNASLKGGANPVANFQPASSEHKELVERDLVMNVYRDGKWGSFRHTVTQSCGAPRLWTDQAFLDMRTRGDLSSLQWYESPLRYRPASDGQVLCSVYYAALNFRDIMLATGKLPQDALHGNLATSDCVLGLEFSGRDPSGRRVMGSVAAGGMATVVAADPGLLWEVPADWSLEEAATVPVAYSTAYYALLVRGAMHHGETLLVHSGSEGVGQAAISIALSIGCTVFITVGSQEKREFLKRRFPQLQDRNFASSRDLSFEEHILRETEGRGVDLVLNSLAEDKLQASVRCLATHGRFLEIGQFGRSQNNTVGMAVFLKALFGDDPGAAADKRRVAQLVREGIASGAVRPLGAVRFARDYVEEAFRFMASGKHMGKVVLEVIHSDIRNLWHSLQSRATTPDACYSHYDLNVNADAYHSYNVTPKPSPVFATRTSKTGLTASNDRKANAKKKLQHRQQQNEETYTSYIEDVLTLCRRADADMRVAKNPPTTSELRQTIREIVREEIKRLNTETPVTIDHGDLSTDLRALVQEELTHAASTALTMSSFTYNGSTHSRTHKHNDVLTLETDQLYPPVLLLRQ</sequence>
<accession>A0AC60QQU0</accession>
<name>A0AC60QQU0_IXOPE</name>
<dbReference type="Proteomes" id="UP000805193">
    <property type="component" value="Unassembled WGS sequence"/>
</dbReference>
<proteinExistence type="predicted"/>
<dbReference type="EMBL" id="JABSTQ010005188">
    <property type="protein sequence ID" value="KAG0439904.1"/>
    <property type="molecule type" value="Genomic_DNA"/>
</dbReference>
<organism evidence="1 2">
    <name type="scientific">Ixodes persulcatus</name>
    <name type="common">Taiga tick</name>
    <dbReference type="NCBI Taxonomy" id="34615"/>
    <lineage>
        <taxon>Eukaryota</taxon>
        <taxon>Metazoa</taxon>
        <taxon>Ecdysozoa</taxon>
        <taxon>Arthropoda</taxon>
        <taxon>Chelicerata</taxon>
        <taxon>Arachnida</taxon>
        <taxon>Acari</taxon>
        <taxon>Parasitiformes</taxon>
        <taxon>Ixodida</taxon>
        <taxon>Ixodoidea</taxon>
        <taxon>Ixodidae</taxon>
        <taxon>Ixodinae</taxon>
        <taxon>Ixodes</taxon>
    </lineage>
</organism>
<comment type="caution">
    <text evidence="1">The sequence shown here is derived from an EMBL/GenBank/DDBJ whole genome shotgun (WGS) entry which is preliminary data.</text>
</comment>
<reference evidence="1 2" key="1">
    <citation type="journal article" date="2020" name="Cell">
        <title>Large-Scale Comparative Analyses of Tick Genomes Elucidate Their Genetic Diversity and Vector Capacities.</title>
        <authorList>
            <consortium name="Tick Genome and Microbiome Consortium (TIGMIC)"/>
            <person name="Jia N."/>
            <person name="Wang J."/>
            <person name="Shi W."/>
            <person name="Du L."/>
            <person name="Sun Y."/>
            <person name="Zhan W."/>
            <person name="Jiang J.F."/>
            <person name="Wang Q."/>
            <person name="Zhang B."/>
            <person name="Ji P."/>
            <person name="Bell-Sakyi L."/>
            <person name="Cui X.M."/>
            <person name="Yuan T.T."/>
            <person name="Jiang B.G."/>
            <person name="Yang W.F."/>
            <person name="Lam T.T."/>
            <person name="Chang Q.C."/>
            <person name="Ding S.J."/>
            <person name="Wang X.J."/>
            <person name="Zhu J.G."/>
            <person name="Ruan X.D."/>
            <person name="Zhao L."/>
            <person name="Wei J.T."/>
            <person name="Ye R.Z."/>
            <person name="Que T.C."/>
            <person name="Du C.H."/>
            <person name="Zhou Y.H."/>
            <person name="Cheng J.X."/>
            <person name="Dai P.F."/>
            <person name="Guo W.B."/>
            <person name="Han X.H."/>
            <person name="Huang E.J."/>
            <person name="Li L.F."/>
            <person name="Wei W."/>
            <person name="Gao Y.C."/>
            <person name="Liu J.Z."/>
            <person name="Shao H.Z."/>
            <person name="Wang X."/>
            <person name="Wang C.C."/>
            <person name="Yang T.C."/>
            <person name="Huo Q.B."/>
            <person name="Li W."/>
            <person name="Chen H.Y."/>
            <person name="Chen S.E."/>
            <person name="Zhou L.G."/>
            <person name="Ni X.B."/>
            <person name="Tian J.H."/>
            <person name="Sheng Y."/>
            <person name="Liu T."/>
            <person name="Pan Y.S."/>
            <person name="Xia L.Y."/>
            <person name="Li J."/>
            <person name="Zhao F."/>
            <person name="Cao W.C."/>
        </authorList>
    </citation>
    <scope>NUCLEOTIDE SEQUENCE [LARGE SCALE GENOMIC DNA]</scope>
    <source>
        <strain evidence="1">Iper-2018</strain>
    </source>
</reference>
<gene>
    <name evidence="1" type="ORF">HPB47_016477</name>
</gene>
<evidence type="ECO:0000313" key="1">
    <source>
        <dbReference type="EMBL" id="KAG0439904.1"/>
    </source>
</evidence>
<evidence type="ECO:0000313" key="2">
    <source>
        <dbReference type="Proteomes" id="UP000805193"/>
    </source>
</evidence>